<evidence type="ECO:0000313" key="2">
    <source>
        <dbReference type="Proteomes" id="UP000262939"/>
    </source>
</evidence>
<dbReference type="NCBIfam" id="TIGR04019">
    <property type="entry name" value="B_thiol_YtxJ"/>
    <property type="match status" value="1"/>
</dbReference>
<dbReference type="EMBL" id="QVTD01000002">
    <property type="protein sequence ID" value="RFU66250.1"/>
    <property type="molecule type" value="Genomic_DNA"/>
</dbReference>
<reference evidence="1 2" key="1">
    <citation type="submission" date="2018-08" db="EMBL/GenBank/DDBJ databases">
        <title>Bacillus chawlae sp. nov., Bacillus glennii sp. nov., and Bacillus saganii sp. nov. Isolated from the Vehicle Assembly Building at Kennedy Space Center where the Viking Spacecraft were Assembled.</title>
        <authorList>
            <person name="Seuylemezian A."/>
            <person name="Vaishampayan P."/>
        </authorList>
    </citation>
    <scope>NUCLEOTIDE SEQUENCE [LARGE SCALE GENOMIC DNA]</scope>
    <source>
        <strain evidence="1 2">V44-8</strain>
    </source>
</reference>
<name>A0A372LIS3_9BACI</name>
<proteinExistence type="predicted"/>
<protein>
    <submittedName>
        <fullName evidence="1">Bacillithiol system redox-active protein YtxJ</fullName>
    </submittedName>
</protein>
<accession>A0A372LIS3</accession>
<evidence type="ECO:0000313" key="1">
    <source>
        <dbReference type="EMBL" id="RFU66250.1"/>
    </source>
</evidence>
<dbReference type="OrthoDB" id="677051at2"/>
<keyword evidence="2" id="KW-1185">Reference proteome</keyword>
<sequence length="108" mass="12078">MAANKIETKEQFEELANKDSFLLIKHSLTCPISGAAFEEYESFLEDHGAVKTAYLAVQEARELSNHVAETYGIKHESPQAILFKNGQPVWNASHWKITADSLSKAVKE</sequence>
<comment type="caution">
    <text evidence="1">The sequence shown here is derived from an EMBL/GenBank/DDBJ whole genome shotgun (WGS) entry which is preliminary data.</text>
</comment>
<dbReference type="SUPFAM" id="SSF52833">
    <property type="entry name" value="Thioredoxin-like"/>
    <property type="match status" value="1"/>
</dbReference>
<dbReference type="InterPro" id="IPR022551">
    <property type="entry name" value="BrxC"/>
</dbReference>
<dbReference type="Proteomes" id="UP000262939">
    <property type="component" value="Unassembled WGS sequence"/>
</dbReference>
<dbReference type="RefSeq" id="WP_117320773.1">
    <property type="nucleotide sequence ID" value="NZ_QVTD01000002.1"/>
</dbReference>
<dbReference type="Pfam" id="PF11009">
    <property type="entry name" value="BrxC"/>
    <property type="match status" value="1"/>
</dbReference>
<dbReference type="InterPro" id="IPR036249">
    <property type="entry name" value="Thioredoxin-like_sf"/>
</dbReference>
<dbReference type="AlphaFoldDB" id="A0A372LIS3"/>
<organism evidence="1 2">
    <name type="scientific">Peribacillus glennii</name>
    <dbReference type="NCBI Taxonomy" id="2303991"/>
    <lineage>
        <taxon>Bacteria</taxon>
        <taxon>Bacillati</taxon>
        <taxon>Bacillota</taxon>
        <taxon>Bacilli</taxon>
        <taxon>Bacillales</taxon>
        <taxon>Bacillaceae</taxon>
        <taxon>Peribacillus</taxon>
    </lineage>
</organism>
<gene>
    <name evidence="1" type="primary">ytxJ</name>
    <name evidence="1" type="ORF">D0466_01345</name>
</gene>
<dbReference type="Gene3D" id="3.40.30.10">
    <property type="entry name" value="Glutaredoxin"/>
    <property type="match status" value="1"/>
</dbReference>